<protein>
    <submittedName>
        <fullName evidence="1">Uncharacterized protein</fullName>
    </submittedName>
</protein>
<proteinExistence type="predicted"/>
<gene>
    <name evidence="1" type="ORF">Mterra_02113</name>
</gene>
<dbReference type="AlphaFoldDB" id="A0A399EK27"/>
<dbReference type="Proteomes" id="UP000265715">
    <property type="component" value="Unassembled WGS sequence"/>
</dbReference>
<evidence type="ECO:0000313" key="1">
    <source>
        <dbReference type="EMBL" id="RIH84006.1"/>
    </source>
</evidence>
<accession>A0A399EK27</accession>
<reference evidence="1 2" key="1">
    <citation type="submission" date="2018-08" db="EMBL/GenBank/DDBJ databases">
        <title>Meiothermus terrae DSM 26712 genome sequencing project.</title>
        <authorList>
            <person name="Da Costa M.S."/>
            <person name="Albuquerque L."/>
            <person name="Raposo P."/>
            <person name="Froufe H.J.C."/>
            <person name="Barroso C.S."/>
            <person name="Egas C."/>
        </authorList>
    </citation>
    <scope>NUCLEOTIDE SEQUENCE [LARGE SCALE GENOMIC DNA]</scope>
    <source>
        <strain evidence="1 2">DSM 26712</strain>
    </source>
</reference>
<name>A0A399EK27_9DEIN</name>
<evidence type="ECO:0000313" key="2">
    <source>
        <dbReference type="Proteomes" id="UP000265715"/>
    </source>
</evidence>
<keyword evidence="2" id="KW-1185">Reference proteome</keyword>
<comment type="caution">
    <text evidence="1">The sequence shown here is derived from an EMBL/GenBank/DDBJ whole genome shotgun (WGS) entry which is preliminary data.</text>
</comment>
<dbReference type="OrthoDB" id="27185at2"/>
<dbReference type="EMBL" id="QXDL01000081">
    <property type="protein sequence ID" value="RIH84006.1"/>
    <property type="molecule type" value="Genomic_DNA"/>
</dbReference>
<dbReference type="RefSeq" id="WP_119315181.1">
    <property type="nucleotide sequence ID" value="NZ_QXDL01000081.1"/>
</dbReference>
<sequence>MTPWDALTARVKPIAQKLEALQPPLLVIRVDGETTLVTAWPTARDLEAHARFPGMARLTLERKLAEALAELARLYPTPKQAVEVLAQWPGNPPRLERVAVARRSTPAGAEPAPARQGVPT</sequence>
<organism evidence="1 2">
    <name type="scientific">Calidithermus terrae</name>
    <dbReference type="NCBI Taxonomy" id="1408545"/>
    <lineage>
        <taxon>Bacteria</taxon>
        <taxon>Thermotogati</taxon>
        <taxon>Deinococcota</taxon>
        <taxon>Deinococci</taxon>
        <taxon>Thermales</taxon>
        <taxon>Thermaceae</taxon>
        <taxon>Calidithermus</taxon>
    </lineage>
</organism>